<gene>
    <name evidence="6" type="ordered locus">Psta_1579</name>
</gene>
<name>D2QY40_PIRSD</name>
<dbReference type="FunFam" id="3.40.50.300:FF:000640">
    <property type="entry name" value="MoxR family ATPase"/>
    <property type="match status" value="1"/>
</dbReference>
<proteinExistence type="inferred from homology"/>
<accession>D2QY40</accession>
<dbReference type="Proteomes" id="UP000001887">
    <property type="component" value="Chromosome"/>
</dbReference>
<evidence type="ECO:0000256" key="2">
    <source>
        <dbReference type="ARBA" id="ARBA00022840"/>
    </source>
</evidence>
<keyword evidence="2" id="KW-0067">ATP-binding</keyword>
<dbReference type="PANTHER" id="PTHR42759:SF5">
    <property type="entry name" value="METHANOL DEHYDROGENASE REGULATOR"/>
    <property type="match status" value="1"/>
</dbReference>
<keyword evidence="1" id="KW-0547">Nucleotide-binding</keyword>
<reference evidence="6 7" key="1">
    <citation type="journal article" date="2009" name="Stand. Genomic Sci.">
        <title>Complete genome sequence of Pirellula staleyi type strain (ATCC 27377).</title>
        <authorList>
            <person name="Clum A."/>
            <person name="Tindall B.J."/>
            <person name="Sikorski J."/>
            <person name="Ivanova N."/>
            <person name="Mavrommatis K."/>
            <person name="Lucas S."/>
            <person name="Glavina del Rio T."/>
            <person name="Nolan M."/>
            <person name="Chen F."/>
            <person name="Tice H."/>
            <person name="Pitluck S."/>
            <person name="Cheng J.F."/>
            <person name="Chertkov O."/>
            <person name="Brettin T."/>
            <person name="Han C."/>
            <person name="Detter J.C."/>
            <person name="Kuske C."/>
            <person name="Bruce D."/>
            <person name="Goodwin L."/>
            <person name="Ovchinikova G."/>
            <person name="Pati A."/>
            <person name="Mikhailova N."/>
            <person name="Chen A."/>
            <person name="Palaniappan K."/>
            <person name="Land M."/>
            <person name="Hauser L."/>
            <person name="Chang Y.J."/>
            <person name="Jeffries C.D."/>
            <person name="Chain P."/>
            <person name="Rohde M."/>
            <person name="Goker M."/>
            <person name="Bristow J."/>
            <person name="Eisen J.A."/>
            <person name="Markowitz V."/>
            <person name="Hugenholtz P."/>
            <person name="Kyrpides N.C."/>
            <person name="Klenk H.P."/>
            <person name="Lapidus A."/>
        </authorList>
    </citation>
    <scope>NUCLEOTIDE SEQUENCE [LARGE SCALE GENOMIC DNA]</scope>
    <source>
        <strain evidence="7">ATCC 27377 / DSM 6068 / ICPB 4128</strain>
    </source>
</reference>
<protein>
    <submittedName>
        <fullName evidence="6">ATPase associated with various cellular activities AAA_3</fullName>
    </submittedName>
</protein>
<dbReference type="Gene3D" id="1.10.8.80">
    <property type="entry name" value="Magnesium chelatase subunit I, C-Terminal domain"/>
    <property type="match status" value="1"/>
</dbReference>
<dbReference type="InterPro" id="IPR041628">
    <property type="entry name" value="ChlI/MoxR_AAA_lid"/>
</dbReference>
<dbReference type="PIRSF" id="PIRSF002849">
    <property type="entry name" value="AAA_ATPase_chaperone_MoxR_prd"/>
    <property type="match status" value="1"/>
</dbReference>
<organism evidence="6 7">
    <name type="scientific">Pirellula staleyi (strain ATCC 27377 / DSM 6068 / ICPB 4128)</name>
    <name type="common">Pirella staleyi</name>
    <dbReference type="NCBI Taxonomy" id="530564"/>
    <lineage>
        <taxon>Bacteria</taxon>
        <taxon>Pseudomonadati</taxon>
        <taxon>Planctomycetota</taxon>
        <taxon>Planctomycetia</taxon>
        <taxon>Pirellulales</taxon>
        <taxon>Pirellulaceae</taxon>
        <taxon>Pirellula</taxon>
    </lineage>
</organism>
<evidence type="ECO:0000313" key="6">
    <source>
        <dbReference type="EMBL" id="ADB16254.1"/>
    </source>
</evidence>
<dbReference type="InterPro" id="IPR011703">
    <property type="entry name" value="ATPase_AAA-3"/>
</dbReference>
<dbReference type="KEGG" id="psl:Psta_1579"/>
<dbReference type="Pfam" id="PF07726">
    <property type="entry name" value="AAA_3"/>
    <property type="match status" value="1"/>
</dbReference>
<dbReference type="Pfam" id="PF17863">
    <property type="entry name" value="AAA_lid_2"/>
    <property type="match status" value="1"/>
</dbReference>
<dbReference type="GO" id="GO:0005524">
    <property type="term" value="F:ATP binding"/>
    <property type="evidence" value="ECO:0007669"/>
    <property type="project" value="UniProtKB-KW"/>
</dbReference>
<dbReference type="GO" id="GO:0016887">
    <property type="term" value="F:ATP hydrolysis activity"/>
    <property type="evidence" value="ECO:0007669"/>
    <property type="project" value="InterPro"/>
</dbReference>
<feature type="domain" description="ChlI/MoxR AAA lid" evidence="5">
    <location>
        <begin position="241"/>
        <end position="298"/>
    </location>
</feature>
<keyword evidence="7" id="KW-1185">Reference proteome</keyword>
<sequence>MASPAQAVQLPAKLTGYVHDLERNIGQVVLGKPDVVRLCLVALLAGEHVLLEDVPGVGKTLVAKALAKSVSGEFCRLQFTPDLLPSDILGSSVYDTKQSQFLFHRGPVFSNIVLADEINRAPPRTQSALLEAMSEGQVSVDGETHTLPKPFLVIATQNPFEFEGTYALPESQLDRFLLRISMGYPDRSDERRVLDSHRLGEPVQELKSVVTPQQIIELQEAVRSIAVEASVADYLLDIVHQTRDSEELQVGVSTRGALSLYRASQSLAMVEGRSFVVPDDVKRLAPYVLAHRVIQKGILRGSSRELGEAIIRRLVEQTPVPE</sequence>
<dbReference type="CDD" id="cd00009">
    <property type="entry name" value="AAA"/>
    <property type="match status" value="1"/>
</dbReference>
<feature type="domain" description="ATPase AAA-3" evidence="4">
    <location>
        <begin position="48"/>
        <end position="178"/>
    </location>
</feature>
<dbReference type="Gene3D" id="3.40.50.300">
    <property type="entry name" value="P-loop containing nucleotide triphosphate hydrolases"/>
    <property type="match status" value="1"/>
</dbReference>
<dbReference type="eggNOG" id="COG0714">
    <property type="taxonomic scope" value="Bacteria"/>
</dbReference>
<evidence type="ECO:0000259" key="5">
    <source>
        <dbReference type="Pfam" id="PF17863"/>
    </source>
</evidence>
<evidence type="ECO:0000313" key="7">
    <source>
        <dbReference type="Proteomes" id="UP000001887"/>
    </source>
</evidence>
<dbReference type="InterPro" id="IPR027417">
    <property type="entry name" value="P-loop_NTPase"/>
</dbReference>
<evidence type="ECO:0000256" key="1">
    <source>
        <dbReference type="ARBA" id="ARBA00022741"/>
    </source>
</evidence>
<dbReference type="EMBL" id="CP001848">
    <property type="protein sequence ID" value="ADB16254.1"/>
    <property type="molecule type" value="Genomic_DNA"/>
</dbReference>
<dbReference type="STRING" id="530564.Psta_1579"/>
<dbReference type="AlphaFoldDB" id="D2QY40"/>
<evidence type="ECO:0000259" key="4">
    <source>
        <dbReference type="Pfam" id="PF07726"/>
    </source>
</evidence>
<dbReference type="InterPro" id="IPR050764">
    <property type="entry name" value="CbbQ/NirQ/NorQ/GpvN"/>
</dbReference>
<dbReference type="HOGENOM" id="CLU_034716_2_0_0"/>
<dbReference type="PANTHER" id="PTHR42759">
    <property type="entry name" value="MOXR FAMILY PROTEIN"/>
    <property type="match status" value="1"/>
</dbReference>
<evidence type="ECO:0000256" key="3">
    <source>
        <dbReference type="ARBA" id="ARBA00061607"/>
    </source>
</evidence>
<dbReference type="SUPFAM" id="SSF52540">
    <property type="entry name" value="P-loop containing nucleoside triphosphate hydrolases"/>
    <property type="match status" value="1"/>
</dbReference>
<comment type="similarity">
    <text evidence="3">Belongs to the MoxR family.</text>
</comment>